<keyword evidence="10" id="KW-0479">Metal-binding</keyword>
<keyword evidence="14" id="KW-0408">Iron</keyword>
<evidence type="ECO:0000256" key="6">
    <source>
        <dbReference type="ARBA" id="ARBA00022617"/>
    </source>
</evidence>
<evidence type="ECO:0000256" key="7">
    <source>
        <dbReference type="ARBA" id="ARBA00022630"/>
    </source>
</evidence>
<dbReference type="PROSITE" id="PS51349">
    <property type="entry name" value="FMN_HYDROXY_ACID_DH_2"/>
    <property type="match status" value="1"/>
</dbReference>
<dbReference type="PROSITE" id="PS00557">
    <property type="entry name" value="FMN_HYDROXY_ACID_DH_1"/>
    <property type="match status" value="1"/>
</dbReference>
<evidence type="ECO:0000256" key="21">
    <source>
        <dbReference type="ARBA" id="ARBA00075949"/>
    </source>
</evidence>
<name>A0A1G4KDX9_9SACH</name>
<keyword evidence="11" id="KW-0809">Transit peptide</keyword>
<evidence type="ECO:0000256" key="14">
    <source>
        <dbReference type="ARBA" id="ARBA00023004"/>
    </source>
</evidence>
<dbReference type="Pfam" id="PF00173">
    <property type="entry name" value="Cyt-b5"/>
    <property type="match status" value="1"/>
</dbReference>
<comment type="cofactor">
    <cofactor evidence="2">
        <name>heme b</name>
        <dbReference type="ChEBI" id="CHEBI:60344"/>
    </cofactor>
</comment>
<dbReference type="EMBL" id="LT598468">
    <property type="protein sequence ID" value="SCV02670.1"/>
    <property type="molecule type" value="Genomic_DNA"/>
</dbReference>
<evidence type="ECO:0000313" key="27">
    <source>
        <dbReference type="EMBL" id="SCV02670.1"/>
    </source>
</evidence>
<dbReference type="PROSITE" id="PS00191">
    <property type="entry name" value="CYTOCHROME_B5_1"/>
    <property type="match status" value="1"/>
</dbReference>
<dbReference type="InterPro" id="IPR000262">
    <property type="entry name" value="FMN-dep_DH"/>
</dbReference>
<evidence type="ECO:0000256" key="9">
    <source>
        <dbReference type="ARBA" id="ARBA00022660"/>
    </source>
</evidence>
<evidence type="ECO:0000256" key="17">
    <source>
        <dbReference type="ARBA" id="ARBA00061137"/>
    </source>
</evidence>
<evidence type="ECO:0000256" key="10">
    <source>
        <dbReference type="ARBA" id="ARBA00022723"/>
    </source>
</evidence>
<dbReference type="PRINTS" id="PR00363">
    <property type="entry name" value="CYTOCHROMEB5"/>
</dbReference>
<dbReference type="GO" id="GO:0005758">
    <property type="term" value="C:mitochondrial intermembrane space"/>
    <property type="evidence" value="ECO:0007669"/>
    <property type="project" value="UniProtKB-SubCell"/>
</dbReference>
<comment type="subunit">
    <text evidence="4">Homotetramer.</text>
</comment>
<dbReference type="GO" id="GO:0006089">
    <property type="term" value="P:lactate metabolic process"/>
    <property type="evidence" value="ECO:0007669"/>
    <property type="project" value="TreeGrafter"/>
</dbReference>
<comment type="similarity">
    <text evidence="18">In the N-terminal section; belongs to the cytochrome b5 family.</text>
</comment>
<dbReference type="InterPro" id="IPR037396">
    <property type="entry name" value="FMN_HAD"/>
</dbReference>
<evidence type="ECO:0000256" key="3">
    <source>
        <dbReference type="ARBA" id="ARBA00004569"/>
    </source>
</evidence>
<keyword evidence="12" id="KW-0249">Electron transport</keyword>
<evidence type="ECO:0000313" key="28">
    <source>
        <dbReference type="Proteomes" id="UP000191024"/>
    </source>
</evidence>
<dbReference type="InterPro" id="IPR037458">
    <property type="entry name" value="L-MDH/L-LDH_FMN-bd"/>
</dbReference>
<dbReference type="STRING" id="1230905.A0A1G4KDX9"/>
<comment type="similarity">
    <text evidence="17">In the C-terminal section; belongs to the FMN-dependent alpha-hydroxy acid dehydrogenase family.</text>
</comment>
<accession>A0A1G4KDX9</accession>
<dbReference type="SUPFAM" id="SSF51395">
    <property type="entry name" value="FMN-linked oxidoreductases"/>
    <property type="match status" value="1"/>
</dbReference>
<evidence type="ECO:0000259" key="25">
    <source>
        <dbReference type="PROSITE" id="PS50255"/>
    </source>
</evidence>
<organism evidence="27 28">
    <name type="scientific">Lachancea mirantina</name>
    <dbReference type="NCBI Taxonomy" id="1230905"/>
    <lineage>
        <taxon>Eukaryota</taxon>
        <taxon>Fungi</taxon>
        <taxon>Dikarya</taxon>
        <taxon>Ascomycota</taxon>
        <taxon>Saccharomycotina</taxon>
        <taxon>Saccharomycetes</taxon>
        <taxon>Saccharomycetales</taxon>
        <taxon>Saccharomycetaceae</taxon>
        <taxon>Lachancea</taxon>
    </lineage>
</organism>
<reference evidence="28" key="1">
    <citation type="submission" date="2016-03" db="EMBL/GenBank/DDBJ databases">
        <authorList>
            <person name="Devillers H."/>
        </authorList>
    </citation>
    <scope>NUCLEOTIDE SEQUENCE [LARGE SCALE GENOMIC DNA]</scope>
</reference>
<evidence type="ECO:0000256" key="8">
    <source>
        <dbReference type="ARBA" id="ARBA00022643"/>
    </source>
</evidence>
<dbReference type="CDD" id="cd02922">
    <property type="entry name" value="FCB2_FMN"/>
    <property type="match status" value="1"/>
</dbReference>
<dbReference type="EC" id="1.1.2.3" evidence="19"/>
<comment type="subcellular location">
    <subcellularLocation>
        <location evidence="3">Mitochondrion intermembrane space</location>
    </subcellularLocation>
</comment>
<keyword evidence="9" id="KW-0679">Respiratory chain</keyword>
<evidence type="ECO:0000256" key="23">
    <source>
        <dbReference type="ARBA" id="ARBA00078938"/>
    </source>
</evidence>
<protein>
    <recommendedName>
        <fullName evidence="20">L-lactate dehydrogenase (cytochrome)</fullName>
        <ecNumber evidence="19">1.1.2.3</ecNumber>
    </recommendedName>
    <alternativeName>
        <fullName evidence="22">Cytochrome b2</fullName>
    </alternativeName>
    <alternativeName>
        <fullName evidence="21">Flavocytochrome b2</fullName>
    </alternativeName>
    <alternativeName>
        <fullName evidence="23">L-lactate ferricytochrome c oxidoreductase</fullName>
    </alternativeName>
</protein>
<dbReference type="PANTHER" id="PTHR10578:SF148">
    <property type="entry name" value="L-LACTATE DEHYDROGENASE (CYTOCHROME)"/>
    <property type="match status" value="1"/>
</dbReference>
<dbReference type="InterPro" id="IPR008259">
    <property type="entry name" value="FMN_hydac_DH_AS"/>
</dbReference>
<evidence type="ECO:0000256" key="18">
    <source>
        <dbReference type="ARBA" id="ARBA00061589"/>
    </source>
</evidence>
<feature type="domain" description="Cytochrome b5 heme-binding" evidence="25">
    <location>
        <begin position="78"/>
        <end position="155"/>
    </location>
</feature>
<dbReference type="GO" id="GO:0020037">
    <property type="term" value="F:heme binding"/>
    <property type="evidence" value="ECO:0007669"/>
    <property type="project" value="InterPro"/>
</dbReference>
<evidence type="ECO:0000256" key="13">
    <source>
        <dbReference type="ARBA" id="ARBA00023002"/>
    </source>
</evidence>
<dbReference type="GO" id="GO:0004460">
    <property type="term" value="F:L-lactate dehydrogenase (cytochrome) activity"/>
    <property type="evidence" value="ECO:0007669"/>
    <property type="project" value="UniProtKB-EC"/>
</dbReference>
<feature type="domain" description="FMN hydroxy acid dehydrogenase" evidence="26">
    <location>
        <begin position="187"/>
        <end position="552"/>
    </location>
</feature>
<evidence type="ECO:0000256" key="24">
    <source>
        <dbReference type="SAM" id="MobiDB-lite"/>
    </source>
</evidence>
<dbReference type="Pfam" id="PF01070">
    <property type="entry name" value="FMN_dh"/>
    <property type="match status" value="1"/>
</dbReference>
<sequence>MLFRSQSRLMRLSTRLSLKFERQSVRNFGSSAYARSIGGQRRMRILAGAIALGTTAFSINYWADASKIKNNELRDSAKAPVSPFEVVKHDKENDCWVVINQYVYDLTEFIPMHPGGQAIIKANAGKDVSAIFGPLHAPDVIEKYIAEEKRIGPLEGHMQPNHVCTPLTPGETADDVARKEELRGRLPDLDTLLNLYDFEYLASQILTKQAWGYYSSAAEDEFTHRENHAAYHRIFFKPRVLVNVKEIDTTTEMLGHKVSVPFYVSATALVKLGNPEEGEKDIARGCGQGELKCPQMISTFASCSLKEIIEAAPSKDQVQWLQLYVNTDRKATEKLIKEAENLGVKGIFVTVDAPSLGRREKDMKVKFQSPSSPANSKKPRTGSSQGASRALSTFIDPSLNWDDIAELKRKTNLPIIIKGVQRVEDVLKAAEVGVDGVVLSNHGGRQLDFARPPLEILAETMPALKERNLEDKFEIFIDGGVRRGTDVLKALCLGAKGVGLGRPALYANSTYGKDGVQKMIEMLTDEIEYDMRLLGVTSIKDLGPDLIDVTSLSNRSVEFARDNLYNAVYEKPEHVEFNPVPE</sequence>
<keyword evidence="8" id="KW-0288">FMN</keyword>
<evidence type="ECO:0000259" key="26">
    <source>
        <dbReference type="PROSITE" id="PS51349"/>
    </source>
</evidence>
<dbReference type="SUPFAM" id="SSF55856">
    <property type="entry name" value="Cytochrome b5-like heme/steroid binding domain"/>
    <property type="match status" value="1"/>
</dbReference>
<dbReference type="InterPro" id="IPR018506">
    <property type="entry name" value="Cyt_B5_heme-BS"/>
</dbReference>
<evidence type="ECO:0000256" key="19">
    <source>
        <dbReference type="ARBA" id="ARBA00066458"/>
    </source>
</evidence>
<evidence type="ECO:0000256" key="2">
    <source>
        <dbReference type="ARBA" id="ARBA00001970"/>
    </source>
</evidence>
<dbReference type="Gene3D" id="3.20.20.70">
    <property type="entry name" value="Aldolase class I"/>
    <property type="match status" value="1"/>
</dbReference>
<dbReference type="InterPro" id="IPR001199">
    <property type="entry name" value="Cyt_B5-like_heme/steroid-bd"/>
</dbReference>
<evidence type="ECO:0000256" key="20">
    <source>
        <dbReference type="ARBA" id="ARBA00068515"/>
    </source>
</evidence>
<evidence type="ECO:0000256" key="11">
    <source>
        <dbReference type="ARBA" id="ARBA00022946"/>
    </source>
</evidence>
<dbReference type="GO" id="GO:0046872">
    <property type="term" value="F:metal ion binding"/>
    <property type="evidence" value="ECO:0007669"/>
    <property type="project" value="UniProtKB-KW"/>
</dbReference>
<evidence type="ECO:0000256" key="15">
    <source>
        <dbReference type="ARBA" id="ARBA00023128"/>
    </source>
</evidence>
<keyword evidence="7" id="KW-0285">Flavoprotein</keyword>
<proteinExistence type="inferred from homology"/>
<evidence type="ECO:0000256" key="12">
    <source>
        <dbReference type="ARBA" id="ARBA00022982"/>
    </source>
</evidence>
<feature type="region of interest" description="Disordered" evidence="24">
    <location>
        <begin position="360"/>
        <end position="389"/>
    </location>
</feature>
<evidence type="ECO:0000256" key="1">
    <source>
        <dbReference type="ARBA" id="ARBA00001917"/>
    </source>
</evidence>
<comment type="catalytic activity">
    <reaction evidence="16">
        <text>(S)-lactate + 2 Fe(III)-[cytochrome c] = 2 Fe(II)-[cytochrome c] + pyruvate + 2 H(+)</text>
        <dbReference type="Rhea" id="RHEA:19909"/>
        <dbReference type="Rhea" id="RHEA-COMP:10350"/>
        <dbReference type="Rhea" id="RHEA-COMP:14399"/>
        <dbReference type="ChEBI" id="CHEBI:15361"/>
        <dbReference type="ChEBI" id="CHEBI:15378"/>
        <dbReference type="ChEBI" id="CHEBI:16651"/>
        <dbReference type="ChEBI" id="CHEBI:29033"/>
        <dbReference type="ChEBI" id="CHEBI:29034"/>
        <dbReference type="EC" id="1.1.2.3"/>
    </reaction>
    <physiologicalReaction direction="left-to-right" evidence="16">
        <dbReference type="Rhea" id="RHEA:19910"/>
    </physiologicalReaction>
</comment>
<dbReference type="Gene3D" id="3.10.120.10">
    <property type="entry name" value="Cytochrome b5-like heme/steroid binding domain"/>
    <property type="match status" value="1"/>
</dbReference>
<dbReference type="FunFam" id="3.20.20.70:FF:000062">
    <property type="entry name" value="Cytochrome b2, mitochondrial, putative"/>
    <property type="match status" value="1"/>
</dbReference>
<dbReference type="InterPro" id="IPR036400">
    <property type="entry name" value="Cyt_B5-like_heme/steroid_sf"/>
</dbReference>
<dbReference type="InterPro" id="IPR013785">
    <property type="entry name" value="Aldolase_TIM"/>
</dbReference>
<evidence type="ECO:0000256" key="16">
    <source>
        <dbReference type="ARBA" id="ARBA00052399"/>
    </source>
</evidence>
<dbReference type="Proteomes" id="UP000191024">
    <property type="component" value="Chromosome H"/>
</dbReference>
<dbReference type="SMART" id="SM01117">
    <property type="entry name" value="Cyt-b5"/>
    <property type="match status" value="1"/>
</dbReference>
<evidence type="ECO:0000256" key="4">
    <source>
        <dbReference type="ARBA" id="ARBA00011881"/>
    </source>
</evidence>
<keyword evidence="15" id="KW-0496">Mitochondrion</keyword>
<dbReference type="PANTHER" id="PTHR10578">
    <property type="entry name" value="S -2-HYDROXY-ACID OXIDASE-RELATED"/>
    <property type="match status" value="1"/>
</dbReference>
<dbReference type="FunFam" id="3.10.120.10:FF:000009">
    <property type="entry name" value="Cytochrome b2, mitochondrial, putative"/>
    <property type="match status" value="1"/>
</dbReference>
<comment type="cofactor">
    <cofactor evidence="1">
        <name>FMN</name>
        <dbReference type="ChEBI" id="CHEBI:58210"/>
    </cofactor>
</comment>
<evidence type="ECO:0000256" key="22">
    <source>
        <dbReference type="ARBA" id="ARBA00078774"/>
    </source>
</evidence>
<keyword evidence="6" id="KW-0349">Heme</keyword>
<keyword evidence="13" id="KW-0560">Oxidoreductase</keyword>
<dbReference type="PROSITE" id="PS50255">
    <property type="entry name" value="CYTOCHROME_B5_2"/>
    <property type="match status" value="1"/>
</dbReference>
<dbReference type="OrthoDB" id="1925334at2759"/>
<dbReference type="AlphaFoldDB" id="A0A1G4KDX9"/>
<gene>
    <name evidence="27" type="ORF">LAMI_0H01772G</name>
</gene>
<feature type="compositionally biased region" description="Polar residues" evidence="24">
    <location>
        <begin position="368"/>
        <end position="389"/>
    </location>
</feature>
<keyword evidence="5" id="KW-0813">Transport</keyword>
<keyword evidence="28" id="KW-1185">Reference proteome</keyword>
<evidence type="ECO:0000256" key="5">
    <source>
        <dbReference type="ARBA" id="ARBA00022448"/>
    </source>
</evidence>